<dbReference type="GO" id="GO:0016787">
    <property type="term" value="F:hydrolase activity"/>
    <property type="evidence" value="ECO:0007669"/>
    <property type="project" value="UniProtKB-KW"/>
</dbReference>
<dbReference type="PRINTS" id="PR00111">
    <property type="entry name" value="ABHYDROLASE"/>
</dbReference>
<dbReference type="SUPFAM" id="SSF53474">
    <property type="entry name" value="alpha/beta-Hydrolases"/>
    <property type="match status" value="1"/>
</dbReference>
<proteinExistence type="inferred from homology"/>
<dbReference type="InterPro" id="IPR050266">
    <property type="entry name" value="AB_hydrolase_sf"/>
</dbReference>
<evidence type="ECO:0000256" key="2">
    <source>
        <dbReference type="ARBA" id="ARBA00022801"/>
    </source>
</evidence>
<dbReference type="RefSeq" id="WP_268073249.1">
    <property type="nucleotide sequence ID" value="NZ_CP109965.1"/>
</dbReference>
<evidence type="ECO:0000259" key="3">
    <source>
        <dbReference type="Pfam" id="PF00561"/>
    </source>
</evidence>
<keyword evidence="5" id="KW-1185">Reference proteome</keyword>
<accession>A0ABY7AK12</accession>
<organism evidence="4 5">
    <name type="scientific">Catenovulum adriaticum</name>
    <dbReference type="NCBI Taxonomy" id="2984846"/>
    <lineage>
        <taxon>Bacteria</taxon>
        <taxon>Pseudomonadati</taxon>
        <taxon>Pseudomonadota</taxon>
        <taxon>Gammaproteobacteria</taxon>
        <taxon>Alteromonadales</taxon>
        <taxon>Alteromonadaceae</taxon>
        <taxon>Catenovulum</taxon>
    </lineage>
</organism>
<dbReference type="InterPro" id="IPR029058">
    <property type="entry name" value="AB_hydrolase_fold"/>
</dbReference>
<dbReference type="PANTHER" id="PTHR43798">
    <property type="entry name" value="MONOACYLGLYCEROL LIPASE"/>
    <property type="match status" value="1"/>
</dbReference>
<evidence type="ECO:0000313" key="4">
    <source>
        <dbReference type="EMBL" id="WAJ69087.1"/>
    </source>
</evidence>
<evidence type="ECO:0000256" key="1">
    <source>
        <dbReference type="ARBA" id="ARBA00008645"/>
    </source>
</evidence>
<dbReference type="Proteomes" id="UP001163726">
    <property type="component" value="Chromosome"/>
</dbReference>
<keyword evidence="2 4" id="KW-0378">Hydrolase</keyword>
<dbReference type="PANTHER" id="PTHR43798:SF14">
    <property type="entry name" value="SERINE HYDROLASE-LIKE PROTEIN DDB_G0286239"/>
    <property type="match status" value="1"/>
</dbReference>
<dbReference type="Pfam" id="PF00561">
    <property type="entry name" value="Abhydrolase_1"/>
    <property type="match status" value="1"/>
</dbReference>
<dbReference type="Gene3D" id="3.40.50.1820">
    <property type="entry name" value="alpha/beta hydrolase"/>
    <property type="match status" value="1"/>
</dbReference>
<protein>
    <submittedName>
        <fullName evidence="4">Alpha/beta hydrolase</fullName>
    </submittedName>
</protein>
<feature type="domain" description="AB hydrolase-1" evidence="3">
    <location>
        <begin position="36"/>
        <end position="154"/>
    </location>
</feature>
<comment type="similarity">
    <text evidence="1">Belongs to the AB hydrolase superfamily.</text>
</comment>
<dbReference type="InterPro" id="IPR000073">
    <property type="entry name" value="AB_hydrolase_1"/>
</dbReference>
<evidence type="ECO:0000313" key="5">
    <source>
        <dbReference type="Proteomes" id="UP001163726"/>
    </source>
</evidence>
<dbReference type="EMBL" id="CP109965">
    <property type="protein sequence ID" value="WAJ69087.1"/>
    <property type="molecule type" value="Genomic_DNA"/>
</dbReference>
<name>A0ABY7AK12_9ALTE</name>
<gene>
    <name evidence="4" type="ORF">OLW01_07735</name>
</gene>
<sequence length="296" mass="33394">MGQQNHWQQAYFELSGLVKYSYLTNHKLESINHDKPVLVCLHGWLDNAASFIPVSAYLNDYQIILIELAGHGFSEHRPADSHYHLIDWVYDLWRIFETLPCERFNLIGHSMGGMLASILASLLPHKIDTLVLLESSAAFTTSANDLLDNMQAAFNSRAQLEKNNLTASPKRRNLAALPSLIQARANTSEISPELASLLIERNIKLTEQGFIWRSDPRLKTLSPIRLDESQALAYIQNIKADCLAILGDVGYTSINDSLTQRAHSFRNLHINSVMGGHHCHMQSPKQTADLIRLFIR</sequence>
<reference evidence="4" key="1">
    <citation type="submission" date="2022-10" db="EMBL/GenBank/DDBJ databases">
        <title>Catenovulum adriacola sp. nov. isolated in the Harbour of Susak.</title>
        <authorList>
            <person name="Schoch T."/>
            <person name="Reich S.J."/>
            <person name="Stoeferle S."/>
            <person name="Flaiz M."/>
            <person name="Kazda M."/>
            <person name="Riedel C.U."/>
            <person name="Duerre P."/>
        </authorList>
    </citation>
    <scope>NUCLEOTIDE SEQUENCE</scope>
    <source>
        <strain evidence="4">TS8</strain>
    </source>
</reference>